<accession>A0A0D3IY54</accession>
<feature type="compositionally biased region" description="Basic and acidic residues" evidence="1">
    <location>
        <begin position="58"/>
        <end position="70"/>
    </location>
</feature>
<dbReference type="GO" id="GO:0071218">
    <property type="term" value="P:cellular response to misfolded protein"/>
    <property type="evidence" value="ECO:0007669"/>
    <property type="project" value="TreeGrafter"/>
</dbReference>
<evidence type="ECO:0000259" key="2">
    <source>
        <dbReference type="PROSITE" id="PS50076"/>
    </source>
</evidence>
<dbReference type="GO" id="GO:0030544">
    <property type="term" value="F:Hsp70 protein binding"/>
    <property type="evidence" value="ECO:0007669"/>
    <property type="project" value="TreeGrafter"/>
</dbReference>
<dbReference type="PRINTS" id="PR00625">
    <property type="entry name" value="JDOMAIN"/>
</dbReference>
<dbReference type="GO" id="GO:0005789">
    <property type="term" value="C:endoplasmic reticulum membrane"/>
    <property type="evidence" value="ECO:0007669"/>
    <property type="project" value="TreeGrafter"/>
</dbReference>
<dbReference type="InterPro" id="IPR018253">
    <property type="entry name" value="DnaJ_domain_CS"/>
</dbReference>
<dbReference type="PANTHER" id="PTHR43908:SF3">
    <property type="entry name" value="AT29763P-RELATED"/>
    <property type="match status" value="1"/>
</dbReference>
<dbReference type="GeneID" id="17262342"/>
<dbReference type="InterPro" id="IPR001623">
    <property type="entry name" value="DnaJ_domain"/>
</dbReference>
<keyword evidence="4" id="KW-1185">Reference proteome</keyword>
<feature type="region of interest" description="Disordered" evidence="1">
    <location>
        <begin position="181"/>
        <end position="205"/>
    </location>
</feature>
<protein>
    <recommendedName>
        <fullName evidence="2">J domain-containing protein</fullName>
    </recommendedName>
</protein>
<reference evidence="3" key="2">
    <citation type="submission" date="2024-10" db="UniProtKB">
        <authorList>
            <consortium name="EnsemblProtists"/>
        </authorList>
    </citation>
    <scope>IDENTIFICATION</scope>
</reference>
<dbReference type="eggNOG" id="KOG0714">
    <property type="taxonomic scope" value="Eukaryota"/>
</dbReference>
<dbReference type="RefSeq" id="XP_005768618.1">
    <property type="nucleotide sequence ID" value="XM_005768561.1"/>
</dbReference>
<dbReference type="PANTHER" id="PTHR43908">
    <property type="entry name" value="AT29763P-RELATED"/>
    <property type="match status" value="1"/>
</dbReference>
<feature type="domain" description="J" evidence="2">
    <location>
        <begin position="3"/>
        <end position="69"/>
    </location>
</feature>
<dbReference type="Pfam" id="PF00226">
    <property type="entry name" value="DnaJ"/>
    <property type="match status" value="1"/>
</dbReference>
<feature type="region of interest" description="Disordered" evidence="1">
    <location>
        <begin position="112"/>
        <end position="131"/>
    </location>
</feature>
<dbReference type="PaxDb" id="2903-EOD16189"/>
<dbReference type="InterPro" id="IPR051100">
    <property type="entry name" value="DnaJ_subfamily_B/C"/>
</dbReference>
<dbReference type="Proteomes" id="UP000013827">
    <property type="component" value="Unassembled WGS sequence"/>
</dbReference>
<dbReference type="OMA" id="RQGQLSH"/>
<dbReference type="KEGG" id="ehx:EMIHUDRAFT_445448"/>
<dbReference type="CDD" id="cd06257">
    <property type="entry name" value="DnaJ"/>
    <property type="match status" value="1"/>
</dbReference>
<evidence type="ECO:0000313" key="4">
    <source>
        <dbReference type="Proteomes" id="UP000013827"/>
    </source>
</evidence>
<organism evidence="3 4">
    <name type="scientific">Emiliania huxleyi (strain CCMP1516)</name>
    <dbReference type="NCBI Taxonomy" id="280463"/>
    <lineage>
        <taxon>Eukaryota</taxon>
        <taxon>Haptista</taxon>
        <taxon>Haptophyta</taxon>
        <taxon>Prymnesiophyceae</taxon>
        <taxon>Isochrysidales</taxon>
        <taxon>Noelaerhabdaceae</taxon>
        <taxon>Emiliania</taxon>
    </lineage>
</organism>
<dbReference type="STRING" id="2903.R1E5K4"/>
<dbReference type="HOGENOM" id="CLU_116048_0_0_1"/>
<dbReference type="InterPro" id="IPR036869">
    <property type="entry name" value="J_dom_sf"/>
</dbReference>
<evidence type="ECO:0000313" key="3">
    <source>
        <dbReference type="EnsemblProtists" id="EOD16189"/>
    </source>
</evidence>
<sequence>MSNPYTVLGVERNASEKEISKAYKRAALKWHPDKNTERPELAEKKFKEISDAFQLLNDPDKRAFFDRTGQRPDQQPQMRRRPQHGGAQQVYADELTPEDIFNMFFGVPPGAGRAGARRRTTGGGGGAATSAAPPLTTAAVAASCVATSPAAVTLHLARSTHHPPRRLPPPNRLHLALAAASRRQGQLSHAADRASCRTPQTVRRA</sequence>
<proteinExistence type="predicted"/>
<dbReference type="SMART" id="SM00271">
    <property type="entry name" value="DnaJ"/>
    <property type="match status" value="1"/>
</dbReference>
<dbReference type="AlphaFoldDB" id="A0A0D3IY54"/>
<feature type="region of interest" description="Disordered" evidence="1">
    <location>
        <begin position="58"/>
        <end position="88"/>
    </location>
</feature>
<dbReference type="EnsemblProtists" id="EOD16189">
    <property type="protein sequence ID" value="EOD16189"/>
    <property type="gene ID" value="EMIHUDRAFT_445448"/>
</dbReference>
<evidence type="ECO:0000256" key="1">
    <source>
        <dbReference type="SAM" id="MobiDB-lite"/>
    </source>
</evidence>
<dbReference type="PROSITE" id="PS50076">
    <property type="entry name" value="DNAJ_2"/>
    <property type="match status" value="1"/>
</dbReference>
<dbReference type="SUPFAM" id="SSF46565">
    <property type="entry name" value="Chaperone J-domain"/>
    <property type="match status" value="1"/>
</dbReference>
<dbReference type="PROSITE" id="PS00636">
    <property type="entry name" value="DNAJ_1"/>
    <property type="match status" value="1"/>
</dbReference>
<dbReference type="Gene3D" id="1.10.287.110">
    <property type="entry name" value="DnaJ domain"/>
    <property type="match status" value="1"/>
</dbReference>
<name>A0A0D3IY54_EMIH1</name>
<reference evidence="4" key="1">
    <citation type="journal article" date="2013" name="Nature">
        <title>Pan genome of the phytoplankton Emiliania underpins its global distribution.</title>
        <authorList>
            <person name="Read B.A."/>
            <person name="Kegel J."/>
            <person name="Klute M.J."/>
            <person name="Kuo A."/>
            <person name="Lefebvre S.C."/>
            <person name="Maumus F."/>
            <person name="Mayer C."/>
            <person name="Miller J."/>
            <person name="Monier A."/>
            <person name="Salamov A."/>
            <person name="Young J."/>
            <person name="Aguilar M."/>
            <person name="Claverie J.M."/>
            <person name="Frickenhaus S."/>
            <person name="Gonzalez K."/>
            <person name="Herman E.K."/>
            <person name="Lin Y.C."/>
            <person name="Napier J."/>
            <person name="Ogata H."/>
            <person name="Sarno A.F."/>
            <person name="Shmutz J."/>
            <person name="Schroeder D."/>
            <person name="de Vargas C."/>
            <person name="Verret F."/>
            <person name="von Dassow P."/>
            <person name="Valentin K."/>
            <person name="Van de Peer Y."/>
            <person name="Wheeler G."/>
            <person name="Dacks J.B."/>
            <person name="Delwiche C.F."/>
            <person name="Dyhrman S.T."/>
            <person name="Glockner G."/>
            <person name="John U."/>
            <person name="Richards T."/>
            <person name="Worden A.Z."/>
            <person name="Zhang X."/>
            <person name="Grigoriev I.V."/>
            <person name="Allen A.E."/>
            <person name="Bidle K."/>
            <person name="Borodovsky M."/>
            <person name="Bowler C."/>
            <person name="Brownlee C."/>
            <person name="Cock J.M."/>
            <person name="Elias M."/>
            <person name="Gladyshev V.N."/>
            <person name="Groth M."/>
            <person name="Guda C."/>
            <person name="Hadaegh A."/>
            <person name="Iglesias-Rodriguez M.D."/>
            <person name="Jenkins J."/>
            <person name="Jones B.M."/>
            <person name="Lawson T."/>
            <person name="Leese F."/>
            <person name="Lindquist E."/>
            <person name="Lobanov A."/>
            <person name="Lomsadze A."/>
            <person name="Malik S.B."/>
            <person name="Marsh M.E."/>
            <person name="Mackinder L."/>
            <person name="Mock T."/>
            <person name="Mueller-Roeber B."/>
            <person name="Pagarete A."/>
            <person name="Parker M."/>
            <person name="Probert I."/>
            <person name="Quesneville H."/>
            <person name="Raines C."/>
            <person name="Rensing S.A."/>
            <person name="Riano-Pachon D.M."/>
            <person name="Richier S."/>
            <person name="Rokitta S."/>
            <person name="Shiraiwa Y."/>
            <person name="Soanes D.M."/>
            <person name="van der Giezen M."/>
            <person name="Wahlund T.M."/>
            <person name="Williams B."/>
            <person name="Wilson W."/>
            <person name="Wolfe G."/>
            <person name="Wurch L.L."/>
        </authorList>
    </citation>
    <scope>NUCLEOTIDE SEQUENCE</scope>
</reference>